<accession>A0A2S5TDB1</accession>
<dbReference type="AlphaFoldDB" id="A0A2S5TDB1"/>
<evidence type="ECO:0000313" key="2">
    <source>
        <dbReference type="Proteomes" id="UP000238220"/>
    </source>
</evidence>
<evidence type="ECO:0000313" key="1">
    <source>
        <dbReference type="EMBL" id="PPE72867.1"/>
    </source>
</evidence>
<keyword evidence="2" id="KW-1185">Reference proteome</keyword>
<sequence>MQASTGQAYVCPCCGKPRRLAHLLDLYERNYHLLERLIPELDLPFDEAVSRSQSDLPLHLRVTDRDRYTVSFKLSYEFVDQDGVRRQPDLWVRVYRDAAVAEALACSQRPPWDATEEGDPKAGQFLSAQWQRNLMLGKWLEYLLEHGHGFSLAARPRILPAAAL</sequence>
<dbReference type="PANTHER" id="PTHR38774">
    <property type="entry name" value="CYTOPLASMIC PROTEIN-RELATED"/>
    <property type="match status" value="1"/>
</dbReference>
<protein>
    <submittedName>
        <fullName evidence="1">DUF1249 domain-containing protein</fullName>
    </submittedName>
</protein>
<dbReference type="Pfam" id="PF06853">
    <property type="entry name" value="DUF1249"/>
    <property type="match status" value="1"/>
</dbReference>
<dbReference type="RefSeq" id="WP_104231311.1">
    <property type="nucleotide sequence ID" value="NZ_PSNW01000009.1"/>
</dbReference>
<dbReference type="InterPro" id="IPR009659">
    <property type="entry name" value="DUF1249"/>
</dbReference>
<dbReference type="OrthoDB" id="9793663at2"/>
<reference evidence="1 2" key="1">
    <citation type="submission" date="2018-02" db="EMBL/GenBank/DDBJ databases">
        <title>Genome sequencing of Solimonas sp. HR-BB.</title>
        <authorList>
            <person name="Lee Y."/>
            <person name="Jeon C.O."/>
        </authorList>
    </citation>
    <scope>NUCLEOTIDE SEQUENCE [LARGE SCALE GENOMIC DNA]</scope>
    <source>
        <strain evidence="1 2">HR-BB</strain>
    </source>
</reference>
<gene>
    <name evidence="1" type="ORF">C3942_15695</name>
</gene>
<organism evidence="1 2">
    <name type="scientific">Solimonas fluminis</name>
    <dbReference type="NCBI Taxonomy" id="2086571"/>
    <lineage>
        <taxon>Bacteria</taxon>
        <taxon>Pseudomonadati</taxon>
        <taxon>Pseudomonadota</taxon>
        <taxon>Gammaproteobacteria</taxon>
        <taxon>Nevskiales</taxon>
        <taxon>Nevskiaceae</taxon>
        <taxon>Solimonas</taxon>
    </lineage>
</organism>
<proteinExistence type="predicted"/>
<dbReference type="PANTHER" id="PTHR38774:SF1">
    <property type="entry name" value="CYTOPLASMIC PROTEIN"/>
    <property type="match status" value="1"/>
</dbReference>
<name>A0A2S5TDB1_9GAMM</name>
<comment type="caution">
    <text evidence="1">The sequence shown here is derived from an EMBL/GenBank/DDBJ whole genome shotgun (WGS) entry which is preliminary data.</text>
</comment>
<dbReference type="Proteomes" id="UP000238220">
    <property type="component" value="Unassembled WGS sequence"/>
</dbReference>
<dbReference type="EMBL" id="PSNW01000009">
    <property type="protein sequence ID" value="PPE72867.1"/>
    <property type="molecule type" value="Genomic_DNA"/>
</dbReference>